<dbReference type="PANTHER" id="PTHR43166:SF30">
    <property type="entry name" value="METHIONINE IMPORT ATP-BINDING PROTEIN METN"/>
    <property type="match status" value="1"/>
</dbReference>
<keyword evidence="8" id="KW-0472">Membrane</keyword>
<dbReference type="Pfam" id="PF00005">
    <property type="entry name" value="ABC_tran"/>
    <property type="match status" value="1"/>
</dbReference>
<keyword evidence="6" id="KW-1278">Translocase</keyword>
<dbReference type="InterPro" id="IPR027417">
    <property type="entry name" value="P-loop_NTPase"/>
</dbReference>
<evidence type="ECO:0000256" key="8">
    <source>
        <dbReference type="ARBA" id="ARBA00023136"/>
    </source>
</evidence>
<evidence type="ECO:0000313" key="11">
    <source>
        <dbReference type="Proteomes" id="UP000001661"/>
    </source>
</evidence>
<comment type="similarity">
    <text evidence="1">Belongs to the ABC transporter superfamily.</text>
</comment>
<dbReference type="KEGG" id="aar:Acear_2067"/>
<evidence type="ECO:0000256" key="3">
    <source>
        <dbReference type="ARBA" id="ARBA00022475"/>
    </source>
</evidence>
<evidence type="ECO:0000256" key="2">
    <source>
        <dbReference type="ARBA" id="ARBA00022448"/>
    </source>
</evidence>
<sequence>MIEIKGLTKVYDSEEGEVVALKDINLEIDRDDIFGIIGPSGAGKSTFIRCLNLLEEPTEGRMIIDGEDLTELNTGQLRQARKKIGMIFQNFNLLQSRTVADNVAFPLELADINKSEIDKKVTELLELVGLADKANNYPAQLSGGQQQRVGIARALANDPKLLLCDEATSSLDPETTDAILDLIKDINQQLGITVVLITHEMEVIKKICNKVAVLESGSIVEQGETMQIFINPEHKTTKRFVENIVNADIPEEFYQRSSVLEADADRLIKVSFIGESVGQPIISKVIKEFGVDANILYGNIDKIQEVHFGILLIELTGNDFQVKQTIDYLQQQDLQIEVIENEHSVKTVS</sequence>
<dbReference type="InterPro" id="IPR018449">
    <property type="entry name" value="NIL_domain"/>
</dbReference>
<evidence type="ECO:0000256" key="6">
    <source>
        <dbReference type="ARBA" id="ARBA00022967"/>
    </source>
</evidence>
<evidence type="ECO:0000256" key="1">
    <source>
        <dbReference type="ARBA" id="ARBA00005417"/>
    </source>
</evidence>
<protein>
    <submittedName>
        <fullName evidence="10">ABC transporter related protein</fullName>
    </submittedName>
</protein>
<evidence type="ECO:0000313" key="10">
    <source>
        <dbReference type="EMBL" id="ADL13557.1"/>
    </source>
</evidence>
<keyword evidence="2" id="KW-0813">Transport</keyword>
<gene>
    <name evidence="10" type="ordered locus">Acear_2067</name>
</gene>
<dbReference type="Gene3D" id="3.30.70.260">
    <property type="match status" value="1"/>
</dbReference>
<dbReference type="InterPro" id="IPR050086">
    <property type="entry name" value="MetN_ABC_transporter-like"/>
</dbReference>
<dbReference type="PANTHER" id="PTHR43166">
    <property type="entry name" value="AMINO ACID IMPORT ATP-BINDING PROTEIN"/>
    <property type="match status" value="1"/>
</dbReference>
<dbReference type="OrthoDB" id="9804199at2"/>
<dbReference type="Gene3D" id="3.40.50.300">
    <property type="entry name" value="P-loop containing nucleotide triphosphate hydrolases"/>
    <property type="match status" value="1"/>
</dbReference>
<dbReference type="Pfam" id="PF09383">
    <property type="entry name" value="NIL"/>
    <property type="match status" value="1"/>
</dbReference>
<dbReference type="GO" id="GO:0006865">
    <property type="term" value="P:amino acid transport"/>
    <property type="evidence" value="ECO:0007669"/>
    <property type="project" value="UniProtKB-KW"/>
</dbReference>
<evidence type="ECO:0000259" key="9">
    <source>
        <dbReference type="PROSITE" id="PS50893"/>
    </source>
</evidence>
<keyword evidence="7" id="KW-0029">Amino-acid transport</keyword>
<dbReference type="GO" id="GO:0005886">
    <property type="term" value="C:plasma membrane"/>
    <property type="evidence" value="ECO:0007669"/>
    <property type="project" value="UniProtKB-ARBA"/>
</dbReference>
<dbReference type="PROSITE" id="PS00211">
    <property type="entry name" value="ABC_TRANSPORTER_1"/>
    <property type="match status" value="1"/>
</dbReference>
<dbReference type="InterPro" id="IPR003593">
    <property type="entry name" value="AAA+_ATPase"/>
</dbReference>
<dbReference type="InterPro" id="IPR017871">
    <property type="entry name" value="ABC_transporter-like_CS"/>
</dbReference>
<dbReference type="InterPro" id="IPR045865">
    <property type="entry name" value="ACT-like_dom_sf"/>
</dbReference>
<name>D9QT57_ACEAZ</name>
<keyword evidence="3" id="KW-1003">Cell membrane</keyword>
<dbReference type="InterPro" id="IPR041701">
    <property type="entry name" value="MetN_ABC"/>
</dbReference>
<dbReference type="HOGENOM" id="CLU_000604_1_3_9"/>
<dbReference type="SUPFAM" id="SSF55021">
    <property type="entry name" value="ACT-like"/>
    <property type="match status" value="1"/>
</dbReference>
<dbReference type="PROSITE" id="PS50893">
    <property type="entry name" value="ABC_TRANSPORTER_2"/>
    <property type="match status" value="1"/>
</dbReference>
<proteinExistence type="inferred from homology"/>
<dbReference type="eggNOG" id="COG1135">
    <property type="taxonomic scope" value="Bacteria"/>
</dbReference>
<dbReference type="STRING" id="574087.Acear_2067"/>
<dbReference type="SMART" id="SM00382">
    <property type="entry name" value="AAA"/>
    <property type="match status" value="1"/>
</dbReference>
<dbReference type="GO" id="GO:0016887">
    <property type="term" value="F:ATP hydrolysis activity"/>
    <property type="evidence" value="ECO:0007669"/>
    <property type="project" value="InterPro"/>
</dbReference>
<dbReference type="InterPro" id="IPR003439">
    <property type="entry name" value="ABC_transporter-like_ATP-bd"/>
</dbReference>
<reference evidence="10 11" key="1">
    <citation type="journal article" date="2010" name="Stand. Genomic Sci.">
        <title>Complete genome sequence of Acetohalobium arabaticum type strain (Z-7288).</title>
        <authorList>
            <person name="Sikorski J."/>
            <person name="Lapidus A."/>
            <person name="Chertkov O."/>
            <person name="Lucas S."/>
            <person name="Copeland A."/>
            <person name="Glavina Del Rio T."/>
            <person name="Nolan M."/>
            <person name="Tice H."/>
            <person name="Cheng J.F."/>
            <person name="Han C."/>
            <person name="Brambilla E."/>
            <person name="Pitluck S."/>
            <person name="Liolios K."/>
            <person name="Ivanova N."/>
            <person name="Mavromatis K."/>
            <person name="Mikhailova N."/>
            <person name="Pati A."/>
            <person name="Bruce D."/>
            <person name="Detter C."/>
            <person name="Tapia R."/>
            <person name="Goodwin L."/>
            <person name="Chen A."/>
            <person name="Palaniappan K."/>
            <person name="Land M."/>
            <person name="Hauser L."/>
            <person name="Chang Y.J."/>
            <person name="Jeffries C.D."/>
            <person name="Rohde M."/>
            <person name="Goker M."/>
            <person name="Spring S."/>
            <person name="Woyke T."/>
            <person name="Bristow J."/>
            <person name="Eisen J.A."/>
            <person name="Markowitz V."/>
            <person name="Hugenholtz P."/>
            <person name="Kyrpides N.C."/>
            <person name="Klenk H.P."/>
        </authorList>
    </citation>
    <scope>NUCLEOTIDE SEQUENCE [LARGE SCALE GENOMIC DNA]</scope>
    <source>
        <strain evidence="11">ATCC 49924 / DSM 5501 / Z-7288</strain>
    </source>
</reference>
<feature type="domain" description="ABC transporter" evidence="9">
    <location>
        <begin position="2"/>
        <end position="241"/>
    </location>
</feature>
<dbReference type="CDD" id="cd03258">
    <property type="entry name" value="ABC_MetN_methionine_transporter"/>
    <property type="match status" value="1"/>
</dbReference>
<accession>D9QT57</accession>
<evidence type="ECO:0000256" key="4">
    <source>
        <dbReference type="ARBA" id="ARBA00022741"/>
    </source>
</evidence>
<evidence type="ECO:0000256" key="7">
    <source>
        <dbReference type="ARBA" id="ARBA00022970"/>
    </source>
</evidence>
<keyword evidence="5" id="KW-0067">ATP-binding</keyword>
<organism evidence="10 11">
    <name type="scientific">Acetohalobium arabaticum (strain ATCC 49924 / DSM 5501 / Z-7288)</name>
    <dbReference type="NCBI Taxonomy" id="574087"/>
    <lineage>
        <taxon>Bacteria</taxon>
        <taxon>Bacillati</taxon>
        <taxon>Bacillota</taxon>
        <taxon>Clostridia</taxon>
        <taxon>Halanaerobiales</taxon>
        <taxon>Halobacteroidaceae</taxon>
        <taxon>Acetohalobium</taxon>
    </lineage>
</organism>
<dbReference type="GO" id="GO:0005524">
    <property type="term" value="F:ATP binding"/>
    <property type="evidence" value="ECO:0007669"/>
    <property type="project" value="UniProtKB-KW"/>
</dbReference>
<dbReference type="EMBL" id="CP002105">
    <property type="protein sequence ID" value="ADL13557.1"/>
    <property type="molecule type" value="Genomic_DNA"/>
</dbReference>
<keyword evidence="11" id="KW-1185">Reference proteome</keyword>
<dbReference type="FunFam" id="3.40.50.300:FF:000056">
    <property type="entry name" value="Cell division ATP-binding protein FtsE"/>
    <property type="match status" value="1"/>
</dbReference>
<keyword evidence="4" id="KW-0547">Nucleotide-binding</keyword>
<dbReference type="Proteomes" id="UP000001661">
    <property type="component" value="Chromosome"/>
</dbReference>
<dbReference type="SMART" id="SM00930">
    <property type="entry name" value="NIL"/>
    <property type="match status" value="1"/>
</dbReference>
<dbReference type="RefSeq" id="WP_013279000.1">
    <property type="nucleotide sequence ID" value="NC_014378.1"/>
</dbReference>
<evidence type="ECO:0000256" key="5">
    <source>
        <dbReference type="ARBA" id="ARBA00022840"/>
    </source>
</evidence>
<dbReference type="SUPFAM" id="SSF52540">
    <property type="entry name" value="P-loop containing nucleoside triphosphate hydrolases"/>
    <property type="match status" value="1"/>
</dbReference>
<dbReference type="AlphaFoldDB" id="D9QT57"/>